<dbReference type="Pfam" id="PF09997">
    <property type="entry name" value="DUF2238"/>
    <property type="match status" value="1"/>
</dbReference>
<keyword evidence="1" id="KW-1133">Transmembrane helix</keyword>
<dbReference type="Proteomes" id="UP000286681">
    <property type="component" value="Unassembled WGS sequence"/>
</dbReference>
<evidence type="ECO:0000313" key="4">
    <source>
        <dbReference type="Proteomes" id="UP000185161"/>
    </source>
</evidence>
<organism evidence="2 4">
    <name type="scientific">Sphingomonas koreensis</name>
    <dbReference type="NCBI Taxonomy" id="93064"/>
    <lineage>
        <taxon>Bacteria</taxon>
        <taxon>Pseudomonadati</taxon>
        <taxon>Pseudomonadota</taxon>
        <taxon>Alphaproteobacteria</taxon>
        <taxon>Sphingomonadales</taxon>
        <taxon>Sphingomonadaceae</taxon>
        <taxon>Sphingomonas</taxon>
    </lineage>
</organism>
<dbReference type="RefSeq" id="WP_075152327.1">
    <property type="nucleotide sequence ID" value="NZ_QLJD01000013.1"/>
</dbReference>
<dbReference type="Proteomes" id="UP000185161">
    <property type="component" value="Chromosome"/>
</dbReference>
<dbReference type="KEGG" id="skr:BRX40_16400"/>
<feature type="transmembrane region" description="Helical" evidence="1">
    <location>
        <begin position="61"/>
        <end position="77"/>
    </location>
</feature>
<evidence type="ECO:0000313" key="2">
    <source>
        <dbReference type="EMBL" id="APR53786.1"/>
    </source>
</evidence>
<dbReference type="STRING" id="93064.BRX40_16400"/>
<reference evidence="4" key="2">
    <citation type="submission" date="2016-12" db="EMBL/GenBank/DDBJ databases">
        <title>Whole genome sequencing of Sphingomonas sp. ABOJV.</title>
        <authorList>
            <person name="Conlan S."/>
            <person name="Thomas P.J."/>
            <person name="Mullikin J."/>
            <person name="Palmore T.N."/>
            <person name="Frank K.M."/>
            <person name="Segre J.A."/>
        </authorList>
    </citation>
    <scope>NUCLEOTIDE SEQUENCE [LARGE SCALE GENOMIC DNA]</scope>
    <source>
        <strain evidence="4">ABOJV</strain>
    </source>
</reference>
<feature type="transmembrane region" description="Helical" evidence="1">
    <location>
        <begin position="32"/>
        <end position="49"/>
    </location>
</feature>
<dbReference type="AlphaFoldDB" id="A0A1L6JCZ9"/>
<dbReference type="InterPro" id="IPR014509">
    <property type="entry name" value="YjdF-like"/>
</dbReference>
<sequence>MRPPAVQRWWLLACLAGVPLSAVGAVYPPNTWLQVGPVVIGVVLGWWALRRWPLSDASVGWLGAFILLHLFAARWTYSSVPYDAWGQAAFGFSIDNALGFERNMFDRLVHFASGLCFARPLVEIGMRYAGLTRRMAIVVMVLAVLAIGALYEIFEWMLTIGMNAEAADRYNGQQGDMFDAPKDMALALLGCLTVLPWISAPQRPDRSLPGPSAS</sequence>
<keyword evidence="1" id="KW-0472">Membrane</keyword>
<reference evidence="3 5" key="3">
    <citation type="submission" date="2018-07" db="EMBL/GenBank/DDBJ databases">
        <title>Genomic and Epidemiologic Investigation of an Indolent Hospital Outbreak.</title>
        <authorList>
            <person name="Johnson R.C."/>
            <person name="Deming C."/>
            <person name="Conlan S."/>
            <person name="Zellmer C.J."/>
            <person name="Michelin A.V."/>
            <person name="Lee-Lin S."/>
            <person name="Thomas P.J."/>
            <person name="Park M."/>
            <person name="Weingarten R.A."/>
            <person name="Less J."/>
            <person name="Dekker J.P."/>
            <person name="Frank K.M."/>
            <person name="Musser K.A."/>
            <person name="Mcquiston J.R."/>
            <person name="Henderson D.K."/>
            <person name="Lau A.F."/>
            <person name="Palmore T.N."/>
            <person name="Segre J.A."/>
        </authorList>
    </citation>
    <scope>NUCLEOTIDE SEQUENCE [LARGE SCALE GENOMIC DNA]</scope>
    <source>
        <strain evidence="3 5">SK-NIH.Env10_0317</strain>
    </source>
</reference>
<feature type="transmembrane region" description="Helical" evidence="1">
    <location>
        <begin position="136"/>
        <end position="154"/>
    </location>
</feature>
<gene>
    <name evidence="2" type="ORF">BRX40_16400</name>
    <name evidence="3" type="ORF">CA257_04610</name>
</gene>
<evidence type="ECO:0000256" key="1">
    <source>
        <dbReference type="SAM" id="Phobius"/>
    </source>
</evidence>
<keyword evidence="4" id="KW-1185">Reference proteome</keyword>
<proteinExistence type="predicted"/>
<evidence type="ECO:0000313" key="3">
    <source>
        <dbReference type="EMBL" id="RSV06201.1"/>
    </source>
</evidence>
<dbReference type="EMBL" id="QQWO01000003">
    <property type="protein sequence ID" value="RSV06201.1"/>
    <property type="molecule type" value="Genomic_DNA"/>
</dbReference>
<protein>
    <submittedName>
        <fullName evidence="3">DUF2238 domain-containing protein</fullName>
    </submittedName>
</protein>
<keyword evidence="1" id="KW-0812">Transmembrane</keyword>
<dbReference type="EMBL" id="CP018820">
    <property type="protein sequence ID" value="APR53786.1"/>
    <property type="molecule type" value="Genomic_DNA"/>
</dbReference>
<name>A0A1L6JCZ9_9SPHN</name>
<evidence type="ECO:0000313" key="5">
    <source>
        <dbReference type="Proteomes" id="UP000286681"/>
    </source>
</evidence>
<accession>A0A1L6JCZ9</accession>
<reference evidence="2" key="1">
    <citation type="submission" date="2016-12" db="EMBL/GenBank/DDBJ databases">
        <title>Whole genome sequencing of Sphingomonas koreensis.</title>
        <authorList>
            <person name="Conlan S."/>
            <person name="Thomas P.J."/>
            <person name="Mullikin J."/>
            <person name="Palmore T.N."/>
            <person name="Frank K.M."/>
            <person name="Segre J.A."/>
        </authorList>
    </citation>
    <scope>NUCLEOTIDE SEQUENCE</scope>
    <source>
        <strain evidence="2">ABOJV</strain>
    </source>
</reference>